<feature type="transmembrane region" description="Helical" evidence="5">
    <location>
        <begin position="49"/>
        <end position="69"/>
    </location>
</feature>
<dbReference type="EMBL" id="AP011802">
    <property type="protein sequence ID" value="BAL59140.1"/>
    <property type="molecule type" value="Genomic_DNA"/>
</dbReference>
<protein>
    <submittedName>
        <fullName evidence="7">Antibiotic transport system permease protein</fullName>
    </submittedName>
</protein>
<dbReference type="InterPro" id="IPR013525">
    <property type="entry name" value="ABC2_TM"/>
</dbReference>
<gene>
    <name evidence="7" type="ORF">HGMM_OP3C295</name>
</gene>
<dbReference type="InterPro" id="IPR000412">
    <property type="entry name" value="ABC_2_transport"/>
</dbReference>
<evidence type="ECO:0000259" key="6">
    <source>
        <dbReference type="Pfam" id="PF01061"/>
    </source>
</evidence>
<evidence type="ECO:0000256" key="2">
    <source>
        <dbReference type="ARBA" id="ARBA00022692"/>
    </source>
</evidence>
<dbReference type="GO" id="GO:0140359">
    <property type="term" value="F:ABC-type transporter activity"/>
    <property type="evidence" value="ECO:0007669"/>
    <property type="project" value="InterPro"/>
</dbReference>
<sequence length="251" mass="26944">MTLVRQISAIVLLDFFDFWRVRWVIAGFVSIHITDALIVLVVLDRLIPLNYIRFALPGIAASAVTLAALDQSRKVFWEFQARTHYYFRALPFQPIALVLARLIGAAVKASAYSLGLVVPVAILGSIDLGKAAVSVAAILFAGMGVGALGVAISTVIREFGAWSAANSLLALILVTVSTAFYPLHVLELVSPLLAMVAAINPVSSVADILRWAFGPIEISDLGAVVTRPSLVLLVLIALGGWLYRLALVRGW</sequence>
<evidence type="ECO:0000256" key="1">
    <source>
        <dbReference type="ARBA" id="ARBA00004141"/>
    </source>
</evidence>
<reference evidence="7" key="1">
    <citation type="journal article" date="2005" name="Environ. Microbiol.">
        <title>Genetic and functional properties of uncultivated thermophilic crenarchaeotes from a subsurface gold mine as revealed by analysis of genome fragments.</title>
        <authorList>
            <person name="Nunoura T."/>
            <person name="Hirayama H."/>
            <person name="Takami H."/>
            <person name="Oida H."/>
            <person name="Nishi S."/>
            <person name="Shimamura S."/>
            <person name="Suzuki Y."/>
            <person name="Inagaki F."/>
            <person name="Takai K."/>
            <person name="Nealson K.H."/>
            <person name="Horikoshi K."/>
        </authorList>
    </citation>
    <scope>NUCLEOTIDE SEQUENCE</scope>
</reference>
<keyword evidence="4 5" id="KW-0472">Membrane</keyword>
<feature type="transmembrane region" description="Helical" evidence="5">
    <location>
        <begin position="21"/>
        <end position="43"/>
    </location>
</feature>
<dbReference type="Pfam" id="PF01061">
    <property type="entry name" value="ABC2_membrane"/>
    <property type="match status" value="1"/>
</dbReference>
<comment type="subcellular location">
    <subcellularLocation>
        <location evidence="1">Membrane</location>
        <topology evidence="1">Multi-pass membrane protein</topology>
    </subcellularLocation>
</comment>
<evidence type="ECO:0000256" key="3">
    <source>
        <dbReference type="ARBA" id="ARBA00022989"/>
    </source>
</evidence>
<dbReference type="InterPro" id="IPR051328">
    <property type="entry name" value="T7SS_ABC-Transporter"/>
</dbReference>
<dbReference type="PANTHER" id="PTHR43077">
    <property type="entry name" value="TRANSPORT PERMEASE YVFS-RELATED"/>
    <property type="match status" value="1"/>
</dbReference>
<feature type="transmembrane region" description="Helical" evidence="5">
    <location>
        <begin position="131"/>
        <end position="156"/>
    </location>
</feature>
<dbReference type="GO" id="GO:0043190">
    <property type="term" value="C:ATP-binding cassette (ABC) transporter complex"/>
    <property type="evidence" value="ECO:0007669"/>
    <property type="project" value="InterPro"/>
</dbReference>
<feature type="transmembrane region" description="Helical" evidence="5">
    <location>
        <begin position="225"/>
        <end position="243"/>
    </location>
</feature>
<feature type="transmembrane region" description="Helical" evidence="5">
    <location>
        <begin position="168"/>
        <end position="186"/>
    </location>
</feature>
<proteinExistence type="predicted"/>
<evidence type="ECO:0000313" key="7">
    <source>
        <dbReference type="EMBL" id="BAL59140.1"/>
    </source>
</evidence>
<dbReference type="PANTHER" id="PTHR43077:SF10">
    <property type="entry name" value="TRANSPORT PERMEASE PROTEIN"/>
    <property type="match status" value="1"/>
</dbReference>
<reference evidence="7" key="2">
    <citation type="journal article" date="2012" name="PLoS ONE">
        <title>A Deeply Branching Thermophilic Bacterium with an Ancient Acetyl-CoA Pathway Dominates a Subsurface Ecosystem.</title>
        <authorList>
            <person name="Takami H."/>
            <person name="Noguchi H."/>
            <person name="Takaki Y."/>
            <person name="Uchiyama I."/>
            <person name="Toyoda A."/>
            <person name="Nishi S."/>
            <person name="Chee G.-J."/>
            <person name="Arai W."/>
            <person name="Nunoura T."/>
            <person name="Itoh T."/>
            <person name="Hattori M."/>
            <person name="Takai K."/>
        </authorList>
    </citation>
    <scope>NUCLEOTIDE SEQUENCE</scope>
</reference>
<name>H5SSK4_ACEAU</name>
<dbReference type="AlphaFoldDB" id="H5SSK4"/>
<evidence type="ECO:0000256" key="4">
    <source>
        <dbReference type="ARBA" id="ARBA00023136"/>
    </source>
</evidence>
<organism evidence="7">
    <name type="scientific">Acetithermum autotrophicum</name>
    <dbReference type="NCBI Taxonomy" id="1446466"/>
    <lineage>
        <taxon>Bacteria</taxon>
        <taxon>Candidatus Bipolaricaulota</taxon>
        <taxon>Candidatus Acetithermum</taxon>
    </lineage>
</organism>
<evidence type="ECO:0000256" key="5">
    <source>
        <dbReference type="SAM" id="Phobius"/>
    </source>
</evidence>
<dbReference type="PRINTS" id="PR00164">
    <property type="entry name" value="ABC2TRNSPORT"/>
</dbReference>
<keyword evidence="3 5" id="KW-1133">Transmembrane helix</keyword>
<keyword evidence="2 5" id="KW-0812">Transmembrane</keyword>
<accession>H5SSK4</accession>
<feature type="domain" description="ABC-2 type transporter transmembrane" evidence="6">
    <location>
        <begin position="6"/>
        <end position="212"/>
    </location>
</feature>